<dbReference type="GO" id="GO:0006352">
    <property type="term" value="P:DNA-templated transcription initiation"/>
    <property type="evidence" value="ECO:0007669"/>
    <property type="project" value="InterPro"/>
</dbReference>
<dbReference type="InterPro" id="IPR013249">
    <property type="entry name" value="RNA_pol_sigma70_r4_t2"/>
</dbReference>
<dbReference type="PANTHER" id="PTHR43133">
    <property type="entry name" value="RNA POLYMERASE ECF-TYPE SIGMA FACTO"/>
    <property type="match status" value="1"/>
</dbReference>
<dbReference type="CDD" id="cd06171">
    <property type="entry name" value="Sigma70_r4"/>
    <property type="match status" value="1"/>
</dbReference>
<evidence type="ECO:0000256" key="4">
    <source>
        <dbReference type="ARBA" id="ARBA00023163"/>
    </source>
</evidence>
<dbReference type="RefSeq" id="WP_103067151.1">
    <property type="nucleotide sequence ID" value="NZ_AZRL01000016.1"/>
</dbReference>
<dbReference type="PANTHER" id="PTHR43133:SF51">
    <property type="entry name" value="RNA POLYMERASE SIGMA FACTOR"/>
    <property type="match status" value="1"/>
</dbReference>
<protein>
    <submittedName>
        <fullName evidence="7">RNA polymerase sigma 70</fullName>
    </submittedName>
</protein>
<feature type="domain" description="RNA polymerase sigma factor 70 region 4 type 2" evidence="6">
    <location>
        <begin position="124"/>
        <end position="176"/>
    </location>
</feature>
<dbReference type="Gene3D" id="1.10.10.10">
    <property type="entry name" value="Winged helix-like DNA-binding domain superfamily/Winged helix DNA-binding domain"/>
    <property type="match status" value="1"/>
</dbReference>
<accession>A0A2K1NZY7</accession>
<comment type="caution">
    <text evidence="7">The sequence shown here is derived from an EMBL/GenBank/DDBJ whole genome shotgun (WGS) entry which is preliminary data.</text>
</comment>
<dbReference type="GO" id="GO:0003677">
    <property type="term" value="F:DNA binding"/>
    <property type="evidence" value="ECO:0007669"/>
    <property type="project" value="InterPro"/>
</dbReference>
<dbReference type="InterPro" id="IPR014284">
    <property type="entry name" value="RNA_pol_sigma-70_dom"/>
</dbReference>
<dbReference type="InterPro" id="IPR036388">
    <property type="entry name" value="WH-like_DNA-bd_sf"/>
</dbReference>
<dbReference type="SUPFAM" id="SSF88946">
    <property type="entry name" value="Sigma2 domain of RNA polymerase sigma factors"/>
    <property type="match status" value="1"/>
</dbReference>
<name>A0A2K1NZY7_9BACT</name>
<dbReference type="NCBIfam" id="TIGR02937">
    <property type="entry name" value="sigma70-ECF"/>
    <property type="match status" value="1"/>
</dbReference>
<evidence type="ECO:0000256" key="2">
    <source>
        <dbReference type="ARBA" id="ARBA00023015"/>
    </source>
</evidence>
<evidence type="ECO:0000259" key="6">
    <source>
        <dbReference type="Pfam" id="PF08281"/>
    </source>
</evidence>
<dbReference type="Gene3D" id="1.10.1740.10">
    <property type="match status" value="1"/>
</dbReference>
<dbReference type="OrthoDB" id="9784984at2"/>
<comment type="similarity">
    <text evidence="1">Belongs to the sigma-70 factor family. ECF subfamily.</text>
</comment>
<dbReference type="Pfam" id="PF04542">
    <property type="entry name" value="Sigma70_r2"/>
    <property type="match status" value="1"/>
</dbReference>
<evidence type="ECO:0000259" key="5">
    <source>
        <dbReference type="Pfam" id="PF04542"/>
    </source>
</evidence>
<dbReference type="GO" id="GO:0016987">
    <property type="term" value="F:sigma factor activity"/>
    <property type="evidence" value="ECO:0007669"/>
    <property type="project" value="UniProtKB-KW"/>
</dbReference>
<dbReference type="EMBL" id="AZRL01000016">
    <property type="protein sequence ID" value="PNR96093.1"/>
    <property type="molecule type" value="Genomic_DNA"/>
</dbReference>
<dbReference type="AlphaFoldDB" id="A0A2K1NZY7"/>
<evidence type="ECO:0000256" key="3">
    <source>
        <dbReference type="ARBA" id="ARBA00023082"/>
    </source>
</evidence>
<evidence type="ECO:0000313" key="7">
    <source>
        <dbReference type="EMBL" id="PNR96093.1"/>
    </source>
</evidence>
<dbReference type="InterPro" id="IPR007627">
    <property type="entry name" value="RNA_pol_sigma70_r2"/>
</dbReference>
<feature type="domain" description="RNA polymerase sigma-70 region 2" evidence="5">
    <location>
        <begin position="21"/>
        <end position="87"/>
    </location>
</feature>
<keyword evidence="2" id="KW-0805">Transcription regulation</keyword>
<gene>
    <name evidence="7" type="ORF">X929_06285</name>
</gene>
<dbReference type="InterPro" id="IPR039425">
    <property type="entry name" value="RNA_pol_sigma-70-like"/>
</dbReference>
<dbReference type="InterPro" id="IPR013325">
    <property type="entry name" value="RNA_pol_sigma_r2"/>
</dbReference>
<sequence length="186" mass="21893">MTEEKFIEDLKKNDSDAFKKLYEEYAPKIYGVLKNYVNHDEIEDALQEVFIRIIKGINGFKGLSKLSTWIYRIAVNVGKNYSRKYQRSKETSVDFEDETDQNPNIQAISNTNVKNEVLEELDYQMILNIMEKLDKEERLLIKLRDIDGMSYNEIAEIMEIPLGTVKSKLHYARKKLRQFIEEANLV</sequence>
<reference evidence="7 8" key="1">
    <citation type="submission" date="2013-12" db="EMBL/GenBank/DDBJ databases">
        <title>Comparative genomics of Petrotoga isolates.</title>
        <authorList>
            <person name="Nesbo C.L."/>
            <person name="Charchuk R."/>
            <person name="Chow K."/>
        </authorList>
    </citation>
    <scope>NUCLEOTIDE SEQUENCE [LARGE SCALE GENOMIC DNA]</scope>
    <source>
        <strain evidence="7 8">DSM 13574</strain>
    </source>
</reference>
<keyword evidence="3" id="KW-0731">Sigma factor</keyword>
<dbReference type="Pfam" id="PF08281">
    <property type="entry name" value="Sigma70_r4_2"/>
    <property type="match status" value="1"/>
</dbReference>
<evidence type="ECO:0000256" key="1">
    <source>
        <dbReference type="ARBA" id="ARBA00010641"/>
    </source>
</evidence>
<dbReference type="InterPro" id="IPR013324">
    <property type="entry name" value="RNA_pol_sigma_r3/r4-like"/>
</dbReference>
<proteinExistence type="inferred from homology"/>
<dbReference type="Proteomes" id="UP000236434">
    <property type="component" value="Unassembled WGS sequence"/>
</dbReference>
<organism evidence="7 8">
    <name type="scientific">Petrotoga olearia DSM 13574</name>
    <dbReference type="NCBI Taxonomy" id="1122955"/>
    <lineage>
        <taxon>Bacteria</taxon>
        <taxon>Thermotogati</taxon>
        <taxon>Thermotogota</taxon>
        <taxon>Thermotogae</taxon>
        <taxon>Petrotogales</taxon>
        <taxon>Petrotogaceae</taxon>
        <taxon>Petrotoga</taxon>
    </lineage>
</organism>
<evidence type="ECO:0000313" key="8">
    <source>
        <dbReference type="Proteomes" id="UP000236434"/>
    </source>
</evidence>
<dbReference type="SUPFAM" id="SSF88659">
    <property type="entry name" value="Sigma3 and sigma4 domains of RNA polymerase sigma factors"/>
    <property type="match status" value="1"/>
</dbReference>
<keyword evidence="4" id="KW-0804">Transcription</keyword>